<feature type="active site" description="Proton acceptor; for dehydratase activity" evidence="8">
    <location>
        <position position="805"/>
    </location>
</feature>
<feature type="region of interest" description="N-terminal hotdog fold" evidence="8">
    <location>
        <begin position="776"/>
        <end position="895"/>
    </location>
</feature>
<keyword evidence="7" id="KW-0012">Acyltransferase</keyword>
<dbReference type="GO" id="GO:0031177">
    <property type="term" value="F:phosphopantetheine binding"/>
    <property type="evidence" value="ECO:0007669"/>
    <property type="project" value="InterPro"/>
</dbReference>
<dbReference type="GO" id="GO:0006633">
    <property type="term" value="P:fatty acid biosynthetic process"/>
    <property type="evidence" value="ECO:0007669"/>
    <property type="project" value="UniProtKB-UniPathway"/>
</dbReference>
<dbReference type="InterPro" id="IPR011032">
    <property type="entry name" value="GroES-like_sf"/>
</dbReference>
<dbReference type="Pfam" id="PF00109">
    <property type="entry name" value="ketoacyl-synt"/>
    <property type="match status" value="1"/>
</dbReference>
<dbReference type="InterPro" id="IPR018201">
    <property type="entry name" value="Ketoacyl_synth_AS"/>
</dbReference>
<dbReference type="PANTHER" id="PTHR43775">
    <property type="entry name" value="FATTY ACID SYNTHASE"/>
    <property type="match status" value="1"/>
</dbReference>
<dbReference type="SMART" id="SM00827">
    <property type="entry name" value="PKS_AT"/>
    <property type="match status" value="1"/>
</dbReference>
<dbReference type="InterPro" id="IPR013154">
    <property type="entry name" value="ADH-like_N"/>
</dbReference>
<dbReference type="Proteomes" id="UP000078596">
    <property type="component" value="Chromosome"/>
</dbReference>
<dbReference type="Pfam" id="PF00550">
    <property type="entry name" value="PP-binding"/>
    <property type="match status" value="1"/>
</dbReference>
<dbReference type="SMART" id="SM00826">
    <property type="entry name" value="PKS_DH"/>
    <property type="match status" value="1"/>
</dbReference>
<feature type="active site" description="Proton donor; for dehydratase activity" evidence="8">
    <location>
        <position position="971"/>
    </location>
</feature>
<dbReference type="PROSITE" id="PS00606">
    <property type="entry name" value="KS3_1"/>
    <property type="match status" value="1"/>
</dbReference>
<dbReference type="InterPro" id="IPR014043">
    <property type="entry name" value="Acyl_transferase_dom"/>
</dbReference>
<evidence type="ECO:0000259" key="10">
    <source>
        <dbReference type="PROSITE" id="PS52004"/>
    </source>
</evidence>
<keyword evidence="6" id="KW-0511">Multifunctional enzyme</keyword>
<dbReference type="InterPro" id="IPR049552">
    <property type="entry name" value="PKS_DH_N"/>
</dbReference>
<dbReference type="PROSITE" id="PS52019">
    <property type="entry name" value="PKS_MFAS_DH"/>
    <property type="match status" value="1"/>
</dbReference>
<dbReference type="InterPro" id="IPR016036">
    <property type="entry name" value="Malonyl_transacylase_ACP-bd"/>
</dbReference>
<feature type="domain" description="Ketosynthase family 3 (KS3)" evidence="10">
    <location>
        <begin position="1"/>
        <end position="298"/>
    </location>
</feature>
<keyword evidence="5" id="KW-0808">Transferase</keyword>
<dbReference type="InterPro" id="IPR020843">
    <property type="entry name" value="ER"/>
</dbReference>
<dbReference type="Gene3D" id="3.40.50.720">
    <property type="entry name" value="NAD(P)-binding Rossmann-like Domain"/>
    <property type="match status" value="3"/>
</dbReference>
<evidence type="ECO:0000256" key="7">
    <source>
        <dbReference type="ARBA" id="ARBA00023315"/>
    </source>
</evidence>
<dbReference type="UniPathway" id="UPA00094"/>
<dbReference type="InterPro" id="IPR020841">
    <property type="entry name" value="PKS_Beta-ketoAc_synthase_dom"/>
</dbReference>
<dbReference type="SUPFAM" id="SSF51735">
    <property type="entry name" value="NAD(P)-binding Rossmann-fold domains"/>
    <property type="match status" value="3"/>
</dbReference>
<name>A0A191ZK45_9GAMM</name>
<dbReference type="InterPro" id="IPR009081">
    <property type="entry name" value="PP-bd_ACP"/>
</dbReference>
<dbReference type="InterPro" id="IPR029063">
    <property type="entry name" value="SAM-dependent_MTases_sf"/>
</dbReference>
<dbReference type="KEGG" id="haz:A9404_03620"/>
<dbReference type="Gene3D" id="3.90.180.10">
    <property type="entry name" value="Medium-chain alcohol dehydrogenases, catalytic domain"/>
    <property type="match status" value="1"/>
</dbReference>
<dbReference type="InterPro" id="IPR036736">
    <property type="entry name" value="ACP-like_sf"/>
</dbReference>
<feature type="domain" description="Carrier" evidence="9">
    <location>
        <begin position="2303"/>
        <end position="2380"/>
    </location>
</feature>
<dbReference type="Pfam" id="PF08659">
    <property type="entry name" value="KR"/>
    <property type="match status" value="1"/>
</dbReference>
<dbReference type="Pfam" id="PF13602">
    <property type="entry name" value="ADH_zinc_N_2"/>
    <property type="match status" value="1"/>
</dbReference>
<dbReference type="InterPro" id="IPR014031">
    <property type="entry name" value="Ketoacyl_synth_C"/>
</dbReference>
<dbReference type="CDD" id="cd05195">
    <property type="entry name" value="enoyl_red"/>
    <property type="match status" value="1"/>
</dbReference>
<dbReference type="PROSITE" id="PS50075">
    <property type="entry name" value="CARRIER"/>
    <property type="match status" value="1"/>
</dbReference>
<dbReference type="PROSITE" id="PS52004">
    <property type="entry name" value="KS3_2"/>
    <property type="match status" value="1"/>
</dbReference>
<evidence type="ECO:0000259" key="9">
    <source>
        <dbReference type="PROSITE" id="PS50075"/>
    </source>
</evidence>
<keyword evidence="4" id="KW-0597">Phosphoprotein</keyword>
<dbReference type="SUPFAM" id="SSF53901">
    <property type="entry name" value="Thiolase-like"/>
    <property type="match status" value="1"/>
</dbReference>
<dbReference type="Pfam" id="PF00698">
    <property type="entry name" value="Acyl_transf_1"/>
    <property type="match status" value="1"/>
</dbReference>
<dbReference type="InterPro" id="IPR014030">
    <property type="entry name" value="Ketoacyl_synth_N"/>
</dbReference>
<dbReference type="GO" id="GO:0016491">
    <property type="term" value="F:oxidoreductase activity"/>
    <property type="evidence" value="ECO:0007669"/>
    <property type="project" value="InterPro"/>
</dbReference>
<dbReference type="Gene3D" id="3.10.129.110">
    <property type="entry name" value="Polyketide synthase dehydratase"/>
    <property type="match status" value="1"/>
</dbReference>
<dbReference type="SMART" id="SM01294">
    <property type="entry name" value="PKS_PP_betabranch"/>
    <property type="match status" value="1"/>
</dbReference>
<dbReference type="SMART" id="SM00823">
    <property type="entry name" value="PKS_PP"/>
    <property type="match status" value="1"/>
</dbReference>
<dbReference type="Pfam" id="PF21089">
    <property type="entry name" value="PKS_DH_N"/>
    <property type="match status" value="1"/>
</dbReference>
<dbReference type="SUPFAM" id="SSF55048">
    <property type="entry name" value="Probable ACP-binding domain of malonyl-CoA ACP transacylase"/>
    <property type="match status" value="1"/>
</dbReference>
<evidence type="ECO:0000256" key="2">
    <source>
        <dbReference type="ARBA" id="ARBA00006484"/>
    </source>
</evidence>
<dbReference type="GO" id="GO:0004315">
    <property type="term" value="F:3-oxoacyl-[acyl-carrier-protein] synthase activity"/>
    <property type="evidence" value="ECO:0007669"/>
    <property type="project" value="InterPro"/>
</dbReference>
<dbReference type="SUPFAM" id="SSF52151">
    <property type="entry name" value="FabD/lysophospholipase-like"/>
    <property type="match status" value="1"/>
</dbReference>
<dbReference type="Gene3D" id="3.40.47.10">
    <property type="match status" value="1"/>
</dbReference>
<dbReference type="SMART" id="SM00822">
    <property type="entry name" value="PKS_KR"/>
    <property type="match status" value="1"/>
</dbReference>
<dbReference type="InterPro" id="IPR016039">
    <property type="entry name" value="Thiolase-like"/>
</dbReference>
<feature type="region of interest" description="C-terminal hotdog fold" evidence="8">
    <location>
        <begin position="911"/>
        <end position="1056"/>
    </location>
</feature>
<dbReference type="SUPFAM" id="SSF53335">
    <property type="entry name" value="S-adenosyl-L-methionine-dependent methyltransferases"/>
    <property type="match status" value="1"/>
</dbReference>
<evidence type="ECO:0000256" key="6">
    <source>
        <dbReference type="ARBA" id="ARBA00023268"/>
    </source>
</evidence>
<dbReference type="InterPro" id="IPR016035">
    <property type="entry name" value="Acyl_Trfase/lysoPLipase"/>
</dbReference>
<keyword evidence="3" id="KW-0596">Phosphopantetheine</keyword>
<dbReference type="SUPFAM" id="SSF50129">
    <property type="entry name" value="GroES-like"/>
    <property type="match status" value="1"/>
</dbReference>
<dbReference type="SMART" id="SM00829">
    <property type="entry name" value="PKS_ER"/>
    <property type="match status" value="1"/>
</dbReference>
<dbReference type="PANTHER" id="PTHR43775:SF37">
    <property type="entry name" value="SI:DKEY-61P9.11"/>
    <property type="match status" value="1"/>
</dbReference>
<evidence type="ECO:0000256" key="5">
    <source>
        <dbReference type="ARBA" id="ARBA00022679"/>
    </source>
</evidence>
<dbReference type="SUPFAM" id="SSF47336">
    <property type="entry name" value="ACP-like"/>
    <property type="match status" value="1"/>
</dbReference>
<dbReference type="Gene3D" id="3.30.70.3290">
    <property type="match status" value="1"/>
</dbReference>
<organism evidence="12 13">
    <name type="scientific">Halothiobacillus diazotrophicus</name>
    <dbReference type="NCBI Taxonomy" id="1860122"/>
    <lineage>
        <taxon>Bacteria</taxon>
        <taxon>Pseudomonadati</taxon>
        <taxon>Pseudomonadota</taxon>
        <taxon>Gammaproteobacteria</taxon>
        <taxon>Chromatiales</taxon>
        <taxon>Halothiobacillaceae</taxon>
        <taxon>Halothiobacillus</taxon>
    </lineage>
</organism>
<dbReference type="InterPro" id="IPR020806">
    <property type="entry name" value="PKS_PP-bd"/>
</dbReference>
<dbReference type="InterPro" id="IPR013968">
    <property type="entry name" value="PKS_KR"/>
</dbReference>
<sequence length="2430" mass="263780">MRILDDLSGMDAYTMTGNTLSIAANRISYTFDLHGPSMAVDTACSSSLVALHMACEALRRGEAGAALVGGVNMLMHPYPFVGFSKASMLSGKGRCRTFAAGGDGYVRSEGGAVLLIKTLEQAQRDGDRIHALIRGTGTNADGARKTGLTIPSPDGQMELIRSVLERTGLTPEDIDYIEAHGTGTSVGDPIETRALGQALGQFRPKDAPLPVGSIKSNLGHMEPASGMAGMVKAILTLKNREVPPSIHAATLNPDIDFAGLNLKVATESIPLTGRDRPLRVGINSFGFGGANAHTILEEAPAQAAAQAAAPRDRMPPLVFSARAEEALAEYARQYETLLSEPDADFPAIAHNAALRRDWLDQRCAVFGDSVEEIRDRLSALAAGESPRGVVRESALDKVKNDDGSIAENKVAFVYSGNGAQWLGMALTLRKQSPRFARTLDALDKQIKPHAGFSIIEELEATAEHSRMSDTAVAQPLLFAIQVGITELLRDDGIEADAAIGHSVGEVAAAWVTGIYTLEQAIDVVCKRSHAQAKTHGNGKMMAVGLSADAIPELIAEAGLKDDWIEIAAMNDPASVTLAGDPDVLVRFSDWLDDRGVFNRVLDLEYAFHSRAMDPIQAEILETMADLKPAAGNGRFVSTVTGDWCPGTQLTAQYWWHNVRDAVHFTQATEKLIDAGCRIFVEIGPNAILQRYLTQCAGKSNTSVRILPTQRKDADQWIDLNEAIHRIHLLRGPSSLRTRLPATAPLLDLPSYPWQRQHYWIEQTPEGYDLIRRNRIHPLLGYPLKELEAGWENTLDPETLPYLADHAVGGAVVMPGAGYAEMALTAAKLHFAIDAIDIEELEIVQPLVFEANQARLVRLVLTPRDGSFQILSRPRVSSDDWSLHAAGRVLGAPLTELTETLRPLDANTAPNADVVSGTEHYEIAERIGLNYGPAFQGLSEVRVLGDALEGTITLPESLSHAPDHLLHPAVLDLCFQALISHQRAEIRSGHGVTLLPVKIGRLQWQDTGRPITSLRGALRRHSPHSALADFELFDDCGALVVRAHQCRFRASTIQQSETAAPPRWQIDAIPKPHQENRTSALIRTPDEWAALASQVPLSAATATARQTYHQEISPLLDALVSAYVYETYADLAASGWIASHADQGLITPASRAMLDWMRDVLTRQGWLQTDDAGNETLDTTEAPPESALIWTTLMSEYPACAPEITLIGRVGRALPELIRGERDAGVWAAEITSGAQYDQVGESGISLAGTRILLNQTWRAILADTPQEAPLRILVIGSAQTGLIDELIPQTTHRPIELVITHPDAEQRNDLRSLYDRTAALVVADLDAQTGQLSATHALPAHFDLMLFPEGVHTLEHHPALLRQLRQKLAQGGLLLLAEQAPSLFSEFIHLTDDRWWQQQTATRRSPLRPASHWRTALSGWGYEGLHVRHESDDELQSGGYLVIAAPTTTAPAPIATETPETEVSGWLLLSGKDDQATAWGHRLAALLDQNGQRVALFAELDTLTAEDMSALLEQTDQQIGPLNHVVDLAALAGPGPMPGETGQALCLRALDLLHTLEEYNGTPPRLWWFAPGGALVGSPRPDANPASAALWGMARVAMNEYPGLDITLIDIPAIGTDPATTDVPPADDPLLVTVLRELTGTDPEREVILTDQGRFVPRMRPADTTDTATSVPADRYHLQFDTPGQLRNLKWRAFPERALSANEIEVQVKAVGLNFRDVMYAMGLLSDEAVENGFSGPSLGLEFSGVVSRIGAGVTHVKPGDDVLGFGPQCFASHVITHAGAVARKPENWSFAEAATVPTVFFTVYYALAHLAQLSEGERVLIHGAAGGVGIAAIEVARHLKAEIHATAGSDEKRDFVALMGVDHRYSSRDLAFADQIMSATGGQGIDVVLNSLAGEAINRNLHILRPFGRFLELGKRDFYENTHIGLRPFKDNLSYFGIDADQLMAARPELAAKLFSEVMALFHDGVLHPLPHRIFPAEQVVDAFRYMQQAKQIGKVVVTLETPPPIIEPARASRGTSETNEPLLCQADGSYLVSGGLTGFGFETARWLLQRGAGQVVLLGRRGLDTPGIADRLDELGADGSRVRVVACDVTDAESVTNVIQEIAQNGPALRGVIHAAMVLDDALVHNLDAERFQKAFAPKVQGAWNLHTATQNSLLDFFVVYSSATTFIGNPGQANYVAANGFLETLMHQRRAQHLPGTALCWGPLGDVGYLVDNQNVQEGLEARIGGKAVTASEALDALEESLTHDLPTRAVMRLDWHALERALPAASAMTFEPLRRTAGRAAQIQTGDIRALLKDCTPEEALKQIAEMLADEVAQVLGLSVERIDRKKSLFDMGLDSLMGVELALGIEKRFSVHMPAMVLNEGPTIDRLAERVYHHLFENQSTKTETQRMEDIVRHMAVIHSADADETEIAEMADMARSMKDTVKTS</sequence>
<evidence type="ECO:0000256" key="1">
    <source>
        <dbReference type="ARBA" id="ARBA00005194"/>
    </source>
</evidence>
<feature type="domain" description="PKS/mFAS DH" evidence="11">
    <location>
        <begin position="776"/>
        <end position="1056"/>
    </location>
</feature>
<dbReference type="InterPro" id="IPR001227">
    <property type="entry name" value="Ac_transferase_dom_sf"/>
</dbReference>
<dbReference type="CDD" id="cd08955">
    <property type="entry name" value="KR_2_FAS_SDR_x"/>
    <property type="match status" value="1"/>
</dbReference>
<dbReference type="InterPro" id="IPR057326">
    <property type="entry name" value="KR_dom"/>
</dbReference>
<evidence type="ECO:0000313" key="12">
    <source>
        <dbReference type="EMBL" id="ANJ68259.1"/>
    </source>
</evidence>
<dbReference type="Gene3D" id="1.10.1200.10">
    <property type="entry name" value="ACP-like"/>
    <property type="match status" value="1"/>
</dbReference>
<keyword evidence="13" id="KW-1185">Reference proteome</keyword>
<dbReference type="FunFam" id="3.40.50.720:FF:000209">
    <property type="entry name" value="Polyketide synthase Pks12"/>
    <property type="match status" value="1"/>
</dbReference>
<dbReference type="InterPro" id="IPR020807">
    <property type="entry name" value="PKS_DH"/>
</dbReference>
<reference evidence="12 13" key="1">
    <citation type="submission" date="2016-06" db="EMBL/GenBank/DDBJ databases">
        <title>Insight into the functional genes involving in sulfur oxidation in Pearl River water.</title>
        <authorList>
            <person name="Luo J."/>
            <person name="Tan X."/>
            <person name="Lin W."/>
        </authorList>
    </citation>
    <scope>NUCLEOTIDE SEQUENCE [LARGE SCALE GENOMIC DNA]</scope>
    <source>
        <strain evidence="12 13">LS2</strain>
    </source>
</reference>
<dbReference type="Pfam" id="PF14765">
    <property type="entry name" value="PS-DH"/>
    <property type="match status" value="1"/>
</dbReference>
<dbReference type="CDD" id="cd00833">
    <property type="entry name" value="PKS"/>
    <property type="match status" value="1"/>
</dbReference>
<protein>
    <submittedName>
        <fullName evidence="12">Uncharacterized protein</fullName>
    </submittedName>
</protein>
<dbReference type="EMBL" id="CP016027">
    <property type="protein sequence ID" value="ANJ68259.1"/>
    <property type="molecule type" value="Genomic_DNA"/>
</dbReference>
<evidence type="ECO:0000313" key="13">
    <source>
        <dbReference type="Proteomes" id="UP000078596"/>
    </source>
</evidence>
<evidence type="ECO:0000256" key="8">
    <source>
        <dbReference type="PROSITE-ProRule" id="PRU01363"/>
    </source>
</evidence>
<comment type="similarity">
    <text evidence="2">Belongs to the short-chain dehydrogenases/reductases (SDR) family.</text>
</comment>
<dbReference type="InterPro" id="IPR032821">
    <property type="entry name" value="PKS_assoc"/>
</dbReference>
<dbReference type="SMART" id="SM00825">
    <property type="entry name" value="PKS_KS"/>
    <property type="match status" value="1"/>
</dbReference>
<dbReference type="Pfam" id="PF16197">
    <property type="entry name" value="KAsynt_C_assoc"/>
    <property type="match status" value="1"/>
</dbReference>
<dbReference type="Pfam" id="PF02801">
    <property type="entry name" value="Ketoacyl-synt_C"/>
    <property type="match status" value="1"/>
</dbReference>
<comment type="pathway">
    <text evidence="1">Lipid metabolism; fatty acid biosynthesis.</text>
</comment>
<dbReference type="Pfam" id="PF08240">
    <property type="entry name" value="ADH_N"/>
    <property type="match status" value="1"/>
</dbReference>
<dbReference type="InterPro" id="IPR036291">
    <property type="entry name" value="NAD(P)-bd_dom_sf"/>
</dbReference>
<accession>A0A191ZK45</accession>
<dbReference type="InterPro" id="IPR050091">
    <property type="entry name" value="PKS_NRPS_Biosynth_Enz"/>
</dbReference>
<dbReference type="InterPro" id="IPR049900">
    <property type="entry name" value="PKS_mFAS_DH"/>
</dbReference>
<evidence type="ECO:0000256" key="3">
    <source>
        <dbReference type="ARBA" id="ARBA00022450"/>
    </source>
</evidence>
<dbReference type="Gene3D" id="3.40.50.150">
    <property type="entry name" value="Vaccinia Virus protein VP39"/>
    <property type="match status" value="1"/>
</dbReference>
<dbReference type="InterPro" id="IPR049551">
    <property type="entry name" value="PKS_DH_C"/>
</dbReference>
<evidence type="ECO:0000256" key="4">
    <source>
        <dbReference type="ARBA" id="ARBA00022553"/>
    </source>
</evidence>
<dbReference type="GO" id="GO:0004312">
    <property type="term" value="F:fatty acid synthase activity"/>
    <property type="evidence" value="ECO:0007669"/>
    <property type="project" value="TreeGrafter"/>
</dbReference>
<evidence type="ECO:0000259" key="11">
    <source>
        <dbReference type="PROSITE" id="PS52019"/>
    </source>
</evidence>
<dbReference type="InterPro" id="IPR042104">
    <property type="entry name" value="PKS_dehydratase_sf"/>
</dbReference>
<dbReference type="STRING" id="1860122.A9404_03620"/>
<dbReference type="Gene3D" id="3.40.366.10">
    <property type="entry name" value="Malonyl-Coenzyme A Acyl Carrier Protein, domain 2"/>
    <property type="match status" value="1"/>
</dbReference>
<proteinExistence type="inferred from homology"/>
<gene>
    <name evidence="12" type="ORF">A9404_03620</name>
</gene>